<sequence length="148" mass="17456">MSTALRRVFVYGTLKKGEPNHHWLTDVSNGRARFIAKGRTTVQYPLIVATRYNIPFLLDVPGTGHFVVGEIYEIDDRMLGRLDVLEDYPKLYDRRPEVIRNEETNVVESCWIYLMRSFPKRLLEKQLLEEYRDSPEKPYVEADDIEFD</sequence>
<accession>A0A4Y0BPN5</accession>
<dbReference type="InterPro" id="IPR036568">
    <property type="entry name" value="GGCT-like_sf"/>
</dbReference>
<name>A0A4Y0BPN5_ANOFN</name>
<evidence type="ECO:0000259" key="4">
    <source>
        <dbReference type="Pfam" id="PF06094"/>
    </source>
</evidence>
<dbReference type="PANTHER" id="PTHR12510">
    <property type="entry name" value="TROPONIN C-AKIN-1 PROTEIN"/>
    <property type="match status" value="1"/>
</dbReference>
<dbReference type="GO" id="GO:0061929">
    <property type="term" value="F:gamma-glutamylaminecyclotransferase activity"/>
    <property type="evidence" value="ECO:0007669"/>
    <property type="project" value="InterPro"/>
</dbReference>
<evidence type="ECO:0000256" key="1">
    <source>
        <dbReference type="ARBA" id="ARBA00008861"/>
    </source>
</evidence>
<protein>
    <recommendedName>
        <fullName evidence="3">Gamma-glutamylcyclotransferase family protein</fullName>
    </recommendedName>
</protein>
<dbReference type="Pfam" id="PF06094">
    <property type="entry name" value="GGACT"/>
    <property type="match status" value="1"/>
</dbReference>
<feature type="domain" description="Gamma-glutamylcyclotransferase AIG2-like" evidence="4">
    <location>
        <begin position="8"/>
        <end position="128"/>
    </location>
</feature>
<dbReference type="InterPro" id="IPR009288">
    <property type="entry name" value="AIG2-like_dom"/>
</dbReference>
<dbReference type="PANTHER" id="PTHR12510:SF4">
    <property type="entry name" value="GAMMA-GLUTAMYLAMINECYCLOTRANSFERASE"/>
    <property type="match status" value="1"/>
</dbReference>
<reference evidence="5" key="1">
    <citation type="submission" date="2020-05" db="UniProtKB">
        <authorList>
            <consortium name="EnsemblMetazoa"/>
        </authorList>
    </citation>
    <scope>IDENTIFICATION</scope>
    <source>
        <strain evidence="5">FUMOZ</strain>
    </source>
</reference>
<proteinExistence type="inferred from homology"/>
<dbReference type="InterPro" id="IPR039126">
    <property type="entry name" value="GGACT"/>
</dbReference>
<dbReference type="CDD" id="cd06661">
    <property type="entry name" value="GGCT_like"/>
    <property type="match status" value="1"/>
</dbReference>
<dbReference type="STRING" id="62324.A0A4Y0BPN5"/>
<evidence type="ECO:0000256" key="2">
    <source>
        <dbReference type="PIRSR" id="PIRSR639126-1"/>
    </source>
</evidence>
<dbReference type="VEuPathDB" id="VectorBase:AFUN2_011361"/>
<organism evidence="5">
    <name type="scientific">Anopheles funestus</name>
    <name type="common">African malaria mosquito</name>
    <dbReference type="NCBI Taxonomy" id="62324"/>
    <lineage>
        <taxon>Eukaryota</taxon>
        <taxon>Metazoa</taxon>
        <taxon>Ecdysozoa</taxon>
        <taxon>Arthropoda</taxon>
        <taxon>Hexapoda</taxon>
        <taxon>Insecta</taxon>
        <taxon>Pterygota</taxon>
        <taxon>Neoptera</taxon>
        <taxon>Endopterygota</taxon>
        <taxon>Diptera</taxon>
        <taxon>Nematocera</taxon>
        <taxon>Culicoidea</taxon>
        <taxon>Culicidae</taxon>
        <taxon>Anophelinae</taxon>
        <taxon>Anopheles</taxon>
    </lineage>
</organism>
<evidence type="ECO:0000256" key="3">
    <source>
        <dbReference type="RuleBase" id="RU367036"/>
    </source>
</evidence>
<evidence type="ECO:0000313" key="5">
    <source>
        <dbReference type="EnsemblMetazoa" id="AFUN021756-PA"/>
    </source>
</evidence>
<dbReference type="Gene3D" id="3.10.490.10">
    <property type="entry name" value="Gamma-glutamyl cyclotransferase-like"/>
    <property type="match status" value="1"/>
</dbReference>
<feature type="active site" description="Proton acceptor" evidence="2">
    <location>
        <position position="86"/>
    </location>
</feature>
<dbReference type="AlphaFoldDB" id="A0A4Y0BPN5"/>
<dbReference type="SUPFAM" id="SSF110857">
    <property type="entry name" value="Gamma-glutamyl cyclotransferase-like"/>
    <property type="match status" value="1"/>
</dbReference>
<comment type="similarity">
    <text evidence="1 3">Belongs to the gamma-glutamylcyclotransferase family.</text>
</comment>
<dbReference type="EnsemblMetazoa" id="AFUN021756-RA">
    <property type="protein sequence ID" value="AFUN021756-PA"/>
    <property type="gene ID" value="AFUN021756"/>
</dbReference>
<dbReference type="InterPro" id="IPR013024">
    <property type="entry name" value="GGCT-like"/>
</dbReference>
<dbReference type="GO" id="GO:0005829">
    <property type="term" value="C:cytosol"/>
    <property type="evidence" value="ECO:0007669"/>
    <property type="project" value="TreeGrafter"/>
</dbReference>
<dbReference type="VEuPathDB" id="VectorBase:AFUN021756"/>